<dbReference type="RefSeq" id="WP_084370643.1">
    <property type="nucleotide sequence ID" value="NZ_FWYF01000001.1"/>
</dbReference>
<dbReference type="OrthoDB" id="1521937at2"/>
<accession>A0A1W2G6M7</accession>
<dbReference type="AlphaFoldDB" id="A0A1W2G6M7"/>
<sequence length="797" mass="88896">MPQSATKDKTLCYHCGDDCNEKPIWYHAHSFCCYGCQTVFELLTENDLCDYYTFETNPGNQLSHFIKDKYLFLDNQEIVDHLLDFKSDQLAKITLSIPSIHCSSCIWLLENIQRFDHGIIQSKINFAKKKLAIDYNPTKTNLRKLADLLYQLSYEPEISLDQKKDIPADKNKSENLKIGIAGFCFGNIMLLAFPEYLGIEMDSEFINYFTYLSLGLSLPVLFYCSSIFFISAIAGIRKKFLNIDLPIAIGILVLFVRSLFEIFTGIGPGYLDSMSALVFFLLIGRWVQSKTYEGLAFDRDFKSYFPLAVQKIENELKESVLVSQLKINDLIEVRNEEIIPCDAVLVSKQAIIDYSFVSGESEPTAIDKGAQIYAGGRIKGTATQMIVTKAVSQSYLTQLWNHSSFDDPTGQSTPSLIDKVSQYFTPIILLIALTAGVYWFFMDSSKVLFVVSSVLIVACPCALALAAPFTLSSTMNTLGLQNMYLKGTHIIEKIWQIKRIVFDKTGTITTLSNEKIEWHGRKLSTIEKERIQVLASQSVHPLSVQLSNYLRDNKTNKEVLQFDEQKGQGISGVVDNCQMKIGSPDFVGLSISNIEGSIIGLKVDKAVLGYFLVRNGYRDGLKTMISQLENDYHFTVLSGDNDHEFSNLTSLFPENTPLIFNQTPADKLKVIQALEVKEKTMMVGDGLNDAGALKSSFIGVSVAEHRSSFTPASDIIILGNQLTQLPKFLTLIHHSKKIIMAGFLISFLYNVIGLSLAVAGFITPVIAAILMPLSSISVVALSTLGIKYLSHSLKLNA</sequence>
<keyword evidence="3" id="KW-0813">Transport</keyword>
<dbReference type="PROSITE" id="PS00154">
    <property type="entry name" value="ATPASE_E1_E2"/>
    <property type="match status" value="1"/>
</dbReference>
<feature type="transmembrane region" description="Helical" evidence="13">
    <location>
        <begin position="765"/>
        <end position="786"/>
    </location>
</feature>
<evidence type="ECO:0000256" key="5">
    <source>
        <dbReference type="ARBA" id="ARBA00022553"/>
    </source>
</evidence>
<keyword evidence="11" id="KW-0406">Ion transport</keyword>
<evidence type="ECO:0000256" key="9">
    <source>
        <dbReference type="ARBA" id="ARBA00022967"/>
    </source>
</evidence>
<feature type="transmembrane region" description="Helical" evidence="13">
    <location>
        <begin position="738"/>
        <end position="759"/>
    </location>
</feature>
<organism evidence="15 16">
    <name type="scientific">Reichenbachiella faecimaris</name>
    <dbReference type="NCBI Taxonomy" id="692418"/>
    <lineage>
        <taxon>Bacteria</taxon>
        <taxon>Pseudomonadati</taxon>
        <taxon>Bacteroidota</taxon>
        <taxon>Cytophagia</taxon>
        <taxon>Cytophagales</taxon>
        <taxon>Reichenbachiellaceae</taxon>
        <taxon>Reichenbachiella</taxon>
    </lineage>
</organism>
<keyword evidence="6 13" id="KW-0812">Transmembrane</keyword>
<keyword evidence="10 13" id="KW-1133">Transmembrane helix</keyword>
<dbReference type="InterPro" id="IPR021993">
    <property type="entry name" value="ATPase-cat-bd"/>
</dbReference>
<feature type="transmembrane region" description="Helical" evidence="13">
    <location>
        <begin position="423"/>
        <end position="441"/>
    </location>
</feature>
<evidence type="ECO:0000256" key="3">
    <source>
        <dbReference type="ARBA" id="ARBA00022448"/>
    </source>
</evidence>
<comment type="subcellular location">
    <subcellularLocation>
        <location evidence="1">Cell membrane</location>
        <topology evidence="1">Multi-pass membrane protein</topology>
    </subcellularLocation>
</comment>
<dbReference type="InterPro" id="IPR036412">
    <property type="entry name" value="HAD-like_sf"/>
</dbReference>
<dbReference type="Pfam" id="PF00122">
    <property type="entry name" value="E1-E2_ATPase"/>
    <property type="match status" value="1"/>
</dbReference>
<dbReference type="PROSITE" id="PS50846">
    <property type="entry name" value="HMA_2"/>
    <property type="match status" value="1"/>
</dbReference>
<reference evidence="15 16" key="1">
    <citation type="submission" date="2017-04" db="EMBL/GenBank/DDBJ databases">
        <authorList>
            <person name="Afonso C.L."/>
            <person name="Miller P.J."/>
            <person name="Scott M.A."/>
            <person name="Spackman E."/>
            <person name="Goraichik I."/>
            <person name="Dimitrov K.M."/>
            <person name="Suarez D.L."/>
            <person name="Swayne D.E."/>
        </authorList>
    </citation>
    <scope>NUCLEOTIDE SEQUENCE [LARGE SCALE GENOMIC DNA]</scope>
    <source>
        <strain evidence="15 16">DSM 26133</strain>
    </source>
</reference>
<comment type="similarity">
    <text evidence="2">Belongs to the cation transport ATPase (P-type) (TC 3.A.3) family. Type IB subfamily.</text>
</comment>
<dbReference type="InterPro" id="IPR036163">
    <property type="entry name" value="HMA_dom_sf"/>
</dbReference>
<dbReference type="Pfam" id="PF12156">
    <property type="entry name" value="ATPase-cat_bd"/>
    <property type="match status" value="1"/>
</dbReference>
<dbReference type="GO" id="GO:0005507">
    <property type="term" value="F:copper ion binding"/>
    <property type="evidence" value="ECO:0007669"/>
    <property type="project" value="TreeGrafter"/>
</dbReference>
<dbReference type="InterPro" id="IPR059000">
    <property type="entry name" value="ATPase_P-type_domA"/>
</dbReference>
<keyword evidence="5" id="KW-0597">Phosphoprotein</keyword>
<dbReference type="GO" id="GO:0055070">
    <property type="term" value="P:copper ion homeostasis"/>
    <property type="evidence" value="ECO:0007669"/>
    <property type="project" value="TreeGrafter"/>
</dbReference>
<evidence type="ECO:0000313" key="15">
    <source>
        <dbReference type="EMBL" id="SMD31956.1"/>
    </source>
</evidence>
<evidence type="ECO:0000256" key="4">
    <source>
        <dbReference type="ARBA" id="ARBA00022475"/>
    </source>
</evidence>
<dbReference type="PANTHER" id="PTHR43520">
    <property type="entry name" value="ATP7, ISOFORM B"/>
    <property type="match status" value="1"/>
</dbReference>
<dbReference type="STRING" id="692418.SAMN04488029_0294"/>
<dbReference type="Gene3D" id="2.70.150.10">
    <property type="entry name" value="Calcium-transporting ATPase, cytoplasmic transduction domain A"/>
    <property type="match status" value="1"/>
</dbReference>
<evidence type="ECO:0000256" key="1">
    <source>
        <dbReference type="ARBA" id="ARBA00004651"/>
    </source>
</evidence>
<evidence type="ECO:0000256" key="12">
    <source>
        <dbReference type="ARBA" id="ARBA00023136"/>
    </source>
</evidence>
<dbReference type="Gene3D" id="3.40.1110.10">
    <property type="entry name" value="Calcium-transporting ATPase, cytoplasmic domain N"/>
    <property type="match status" value="1"/>
</dbReference>
<dbReference type="Pfam" id="PF00702">
    <property type="entry name" value="Hydrolase"/>
    <property type="match status" value="1"/>
</dbReference>
<feature type="transmembrane region" description="Helical" evidence="13">
    <location>
        <begin position="269"/>
        <end position="287"/>
    </location>
</feature>
<dbReference type="PANTHER" id="PTHR43520:SF5">
    <property type="entry name" value="CATION-TRANSPORTING P-TYPE ATPASE-RELATED"/>
    <property type="match status" value="1"/>
</dbReference>
<dbReference type="PRINTS" id="PR00943">
    <property type="entry name" value="CUATPASE"/>
</dbReference>
<protein>
    <submittedName>
        <fullName evidence="15">Cu+-exporting ATPase</fullName>
    </submittedName>
</protein>
<evidence type="ECO:0000256" key="6">
    <source>
        <dbReference type="ARBA" id="ARBA00022692"/>
    </source>
</evidence>
<feature type="transmembrane region" description="Helical" evidence="13">
    <location>
        <begin position="447"/>
        <end position="471"/>
    </location>
</feature>
<keyword evidence="9" id="KW-1278">Translocase</keyword>
<dbReference type="NCBIfam" id="TIGR01494">
    <property type="entry name" value="ATPase_P-type"/>
    <property type="match status" value="1"/>
</dbReference>
<feature type="transmembrane region" description="Helical" evidence="13">
    <location>
        <begin position="178"/>
        <end position="199"/>
    </location>
</feature>
<dbReference type="EMBL" id="FWYF01000001">
    <property type="protein sequence ID" value="SMD31956.1"/>
    <property type="molecule type" value="Genomic_DNA"/>
</dbReference>
<dbReference type="InterPro" id="IPR023214">
    <property type="entry name" value="HAD_sf"/>
</dbReference>
<feature type="transmembrane region" description="Helical" evidence="13">
    <location>
        <begin position="211"/>
        <end position="233"/>
    </location>
</feature>
<name>A0A1W2G6M7_REIFA</name>
<keyword evidence="7" id="KW-0479">Metal-binding</keyword>
<feature type="transmembrane region" description="Helical" evidence="13">
    <location>
        <begin position="245"/>
        <end position="263"/>
    </location>
</feature>
<dbReference type="InterPro" id="IPR018303">
    <property type="entry name" value="ATPase_P-typ_P_site"/>
</dbReference>
<dbReference type="GO" id="GO:0005886">
    <property type="term" value="C:plasma membrane"/>
    <property type="evidence" value="ECO:0007669"/>
    <property type="project" value="UniProtKB-SubCell"/>
</dbReference>
<dbReference type="InterPro" id="IPR006121">
    <property type="entry name" value="HMA_dom"/>
</dbReference>
<dbReference type="GO" id="GO:0016887">
    <property type="term" value="F:ATP hydrolysis activity"/>
    <property type="evidence" value="ECO:0007669"/>
    <property type="project" value="InterPro"/>
</dbReference>
<dbReference type="GO" id="GO:0005524">
    <property type="term" value="F:ATP binding"/>
    <property type="evidence" value="ECO:0007669"/>
    <property type="project" value="InterPro"/>
</dbReference>
<evidence type="ECO:0000256" key="2">
    <source>
        <dbReference type="ARBA" id="ARBA00006024"/>
    </source>
</evidence>
<evidence type="ECO:0000256" key="10">
    <source>
        <dbReference type="ARBA" id="ARBA00022989"/>
    </source>
</evidence>
<dbReference type="Gene3D" id="3.30.70.100">
    <property type="match status" value="1"/>
</dbReference>
<evidence type="ECO:0000256" key="11">
    <source>
        <dbReference type="ARBA" id="ARBA00023065"/>
    </source>
</evidence>
<evidence type="ECO:0000256" key="13">
    <source>
        <dbReference type="SAM" id="Phobius"/>
    </source>
</evidence>
<keyword evidence="8" id="KW-0460">Magnesium</keyword>
<gene>
    <name evidence="15" type="ORF">SAMN04488029_0294</name>
</gene>
<dbReference type="SUPFAM" id="SSF56784">
    <property type="entry name" value="HAD-like"/>
    <property type="match status" value="1"/>
</dbReference>
<evidence type="ECO:0000259" key="14">
    <source>
        <dbReference type="PROSITE" id="PS50846"/>
    </source>
</evidence>
<evidence type="ECO:0000256" key="8">
    <source>
        <dbReference type="ARBA" id="ARBA00022842"/>
    </source>
</evidence>
<dbReference type="PRINTS" id="PR00119">
    <property type="entry name" value="CATATPASE"/>
</dbReference>
<keyword evidence="4" id="KW-1003">Cell membrane</keyword>
<dbReference type="InterPro" id="IPR023299">
    <property type="entry name" value="ATPase_P-typ_cyto_dom_N"/>
</dbReference>
<feature type="domain" description="HMA" evidence="14">
    <location>
        <begin position="91"/>
        <end position="157"/>
    </location>
</feature>
<evidence type="ECO:0000313" key="16">
    <source>
        <dbReference type="Proteomes" id="UP000192472"/>
    </source>
</evidence>
<dbReference type="SUPFAM" id="SSF55008">
    <property type="entry name" value="HMA, heavy metal-associated domain"/>
    <property type="match status" value="1"/>
</dbReference>
<dbReference type="InterPro" id="IPR001757">
    <property type="entry name" value="P_typ_ATPase"/>
</dbReference>
<dbReference type="Proteomes" id="UP000192472">
    <property type="component" value="Unassembled WGS sequence"/>
</dbReference>
<keyword evidence="16" id="KW-1185">Reference proteome</keyword>
<evidence type="ECO:0000256" key="7">
    <source>
        <dbReference type="ARBA" id="ARBA00022723"/>
    </source>
</evidence>
<dbReference type="InterPro" id="IPR008250">
    <property type="entry name" value="ATPase_P-typ_transduc_dom_A_sf"/>
</dbReference>
<keyword evidence="12 13" id="KW-0472">Membrane</keyword>
<dbReference type="SUPFAM" id="SSF81653">
    <property type="entry name" value="Calcium ATPase, transduction domain A"/>
    <property type="match status" value="1"/>
</dbReference>
<proteinExistence type="inferred from homology"/>
<dbReference type="Gene3D" id="3.40.50.1000">
    <property type="entry name" value="HAD superfamily/HAD-like"/>
    <property type="match status" value="1"/>
</dbReference>
<dbReference type="GO" id="GO:0043682">
    <property type="term" value="F:P-type divalent copper transporter activity"/>
    <property type="evidence" value="ECO:0007669"/>
    <property type="project" value="TreeGrafter"/>
</dbReference>